<evidence type="ECO:0000256" key="1">
    <source>
        <dbReference type="SAM" id="MobiDB-lite"/>
    </source>
</evidence>
<protein>
    <submittedName>
        <fullName evidence="2">Uncharacterized protein</fullName>
    </submittedName>
</protein>
<dbReference type="OrthoDB" id="3558251at2759"/>
<keyword evidence="3" id="KW-1185">Reference proteome</keyword>
<dbReference type="AlphaFoldDB" id="A0A1L7WY29"/>
<name>A0A1L7WY29_9HELO</name>
<feature type="compositionally biased region" description="Polar residues" evidence="1">
    <location>
        <begin position="23"/>
        <end position="34"/>
    </location>
</feature>
<accession>A0A1L7WY29</accession>
<feature type="region of interest" description="Disordered" evidence="1">
    <location>
        <begin position="1"/>
        <end position="45"/>
    </location>
</feature>
<feature type="region of interest" description="Disordered" evidence="1">
    <location>
        <begin position="197"/>
        <end position="222"/>
    </location>
</feature>
<dbReference type="EMBL" id="FJOG01000010">
    <property type="protein sequence ID" value="CZR57680.1"/>
    <property type="molecule type" value="Genomic_DNA"/>
</dbReference>
<evidence type="ECO:0000313" key="3">
    <source>
        <dbReference type="Proteomes" id="UP000184330"/>
    </source>
</evidence>
<reference evidence="2 3" key="1">
    <citation type="submission" date="2016-03" db="EMBL/GenBank/DDBJ databases">
        <authorList>
            <person name="Ploux O."/>
        </authorList>
    </citation>
    <scope>NUCLEOTIDE SEQUENCE [LARGE SCALE GENOMIC DNA]</scope>
    <source>
        <strain evidence="2 3">UAMH 11012</strain>
    </source>
</reference>
<organism evidence="2 3">
    <name type="scientific">Phialocephala subalpina</name>
    <dbReference type="NCBI Taxonomy" id="576137"/>
    <lineage>
        <taxon>Eukaryota</taxon>
        <taxon>Fungi</taxon>
        <taxon>Dikarya</taxon>
        <taxon>Ascomycota</taxon>
        <taxon>Pezizomycotina</taxon>
        <taxon>Leotiomycetes</taxon>
        <taxon>Helotiales</taxon>
        <taxon>Mollisiaceae</taxon>
        <taxon>Phialocephala</taxon>
        <taxon>Phialocephala fortinii species complex</taxon>
    </lineage>
</organism>
<proteinExistence type="predicted"/>
<evidence type="ECO:0000313" key="2">
    <source>
        <dbReference type="EMBL" id="CZR57680.1"/>
    </source>
</evidence>
<dbReference type="Proteomes" id="UP000184330">
    <property type="component" value="Unassembled WGS sequence"/>
</dbReference>
<gene>
    <name evidence="2" type="ORF">PAC_07569</name>
</gene>
<feature type="region of interest" description="Disordered" evidence="1">
    <location>
        <begin position="148"/>
        <end position="167"/>
    </location>
</feature>
<sequence>MASTRQSAVPQGIMTPSKPANKAHQTPKTPSTLYKDTFDVTPGTQTTNSFHDSGFFSSPNGESYSHKAGYHDWVLFPEDHDASFLDTSGFFANADQAVYDSADAYNYPQNAHLSPTSSHESVPTLSAYDAALDEDLYNTVRLALRSCNISSPPTSPSPRPHKSPRMRDIDVETTTPLDMWQSATERHEDIACRFEQGTIPARGGFRQQSRVERRSSRQHRRN</sequence>